<dbReference type="Proteomes" id="UP000033123">
    <property type="component" value="Chromosome"/>
</dbReference>
<organism evidence="1 2">
    <name type="scientific">Methanosarcina siciliae C2J</name>
    <dbReference type="NCBI Taxonomy" id="1434118"/>
    <lineage>
        <taxon>Archaea</taxon>
        <taxon>Methanobacteriati</taxon>
        <taxon>Methanobacteriota</taxon>
        <taxon>Stenosarchaea group</taxon>
        <taxon>Methanomicrobia</taxon>
        <taxon>Methanosarcinales</taxon>
        <taxon>Methanosarcinaceae</taxon>
        <taxon>Methanosarcina</taxon>
    </lineage>
</organism>
<dbReference type="HOGENOM" id="CLU_2340232_0_0_2"/>
<evidence type="ECO:0000313" key="1">
    <source>
        <dbReference type="EMBL" id="AKB38129.1"/>
    </source>
</evidence>
<dbReference type="STRING" id="1434118.MSSAC_3539"/>
<accession>A0A0E3PSH5</accession>
<dbReference type="EMBL" id="CP009508">
    <property type="protein sequence ID" value="AKB38129.1"/>
    <property type="molecule type" value="Genomic_DNA"/>
</dbReference>
<dbReference type="KEGG" id="msj:MSSAC_3539"/>
<dbReference type="PATRIC" id="fig|1434118.4.peg.4573"/>
<evidence type="ECO:0000313" key="2">
    <source>
        <dbReference type="Proteomes" id="UP000033123"/>
    </source>
</evidence>
<dbReference type="GeneID" id="24873236"/>
<reference evidence="1 2" key="1">
    <citation type="submission" date="2014-07" db="EMBL/GenBank/DDBJ databases">
        <title>Methanogenic archaea and the global carbon cycle.</title>
        <authorList>
            <person name="Henriksen J.R."/>
            <person name="Luke J."/>
            <person name="Reinhart S."/>
            <person name="Benedict M.N."/>
            <person name="Youngblut N.D."/>
            <person name="Metcalf M.E."/>
            <person name="Whitaker R.J."/>
            <person name="Metcalf W.W."/>
        </authorList>
    </citation>
    <scope>NUCLEOTIDE SEQUENCE [LARGE SCALE GENOMIC DNA]</scope>
    <source>
        <strain evidence="1 2">C2J</strain>
    </source>
</reference>
<protein>
    <submittedName>
        <fullName evidence="1">Uncharacterized protein</fullName>
    </submittedName>
</protein>
<dbReference type="AlphaFoldDB" id="A0A0E3PSH5"/>
<dbReference type="RefSeq" id="WP_048184604.1">
    <property type="nucleotide sequence ID" value="NZ_CP009508.1"/>
</dbReference>
<proteinExistence type="predicted"/>
<name>A0A0E3PSH5_9EURY</name>
<gene>
    <name evidence="1" type="ORF">MSSAC_3539</name>
</gene>
<sequence length="106" mass="12130">MIEGASYGKVAHTYRRDTGKYRKNLGRKSFCSCHPSQGKSDVPAGVCICTEAYGAYVDRTGLRGRILLELSRKPFGEMRWEELWGISEKMDRYGAEKARMKKFRIS</sequence>